<evidence type="ECO:0000256" key="1">
    <source>
        <dbReference type="ARBA" id="ARBA00023125"/>
    </source>
</evidence>
<gene>
    <name evidence="3" type="ORF">OMP39_00150</name>
</gene>
<keyword evidence="4" id="KW-1185">Reference proteome</keyword>
<dbReference type="Pfam" id="PF02082">
    <property type="entry name" value="Rrf2"/>
    <property type="match status" value="1"/>
</dbReference>
<dbReference type="Proteomes" id="UP001163266">
    <property type="component" value="Chromosome"/>
</dbReference>
<reference evidence="3" key="1">
    <citation type="submission" date="2022-10" db="EMBL/GenBank/DDBJ databases">
        <title>Complete genome sequence of Schlegelella aquatica LMG 23380.</title>
        <authorList>
            <person name="Musilova J."/>
            <person name="Kourilova X."/>
            <person name="Bezdicek M."/>
            <person name="Hermankova K."/>
            <person name="Obruca S."/>
            <person name="Sedlar K."/>
        </authorList>
    </citation>
    <scope>NUCLEOTIDE SEQUENCE</scope>
    <source>
        <strain evidence="3">LMG 23380</strain>
    </source>
</reference>
<dbReference type="InterPro" id="IPR036390">
    <property type="entry name" value="WH_DNA-bd_sf"/>
</dbReference>
<evidence type="ECO:0000256" key="2">
    <source>
        <dbReference type="SAM" id="MobiDB-lite"/>
    </source>
</evidence>
<accession>A0ABY6MSP8</accession>
<dbReference type="EMBL" id="CP110257">
    <property type="protein sequence ID" value="UZD55045.1"/>
    <property type="molecule type" value="Genomic_DNA"/>
</dbReference>
<dbReference type="PANTHER" id="PTHR33221">
    <property type="entry name" value="WINGED HELIX-TURN-HELIX TRANSCRIPTIONAL REGULATOR, RRF2 FAMILY"/>
    <property type="match status" value="1"/>
</dbReference>
<dbReference type="Gene3D" id="1.10.10.10">
    <property type="entry name" value="Winged helix-like DNA-binding domain superfamily/Winged helix DNA-binding domain"/>
    <property type="match status" value="1"/>
</dbReference>
<dbReference type="SUPFAM" id="SSF46785">
    <property type="entry name" value="Winged helix' DNA-binding domain"/>
    <property type="match status" value="1"/>
</dbReference>
<dbReference type="PANTHER" id="PTHR33221:SF4">
    <property type="entry name" value="HTH-TYPE TRANSCRIPTIONAL REPRESSOR NSRR"/>
    <property type="match status" value="1"/>
</dbReference>
<keyword evidence="1" id="KW-0238">DNA-binding</keyword>
<proteinExistence type="predicted"/>
<sequence length="189" mass="20035">MRLTSFTDYALRVLIFLAAGRGEPRATVGEIAAAFDISESHLTKVAHFLGRQGWVVTVRGKGGGLQLARPAGTIGVGEVVRRAEGEGAFAECFEARPRQGLEPADRPGAGRTPCSIADMCGLQGVLREAVAAFFGVLDRHTVQDLVQEPQRLRAVLFVPRASGPHTPPDAADDAGAPTLAKEWPDALGR</sequence>
<dbReference type="NCBIfam" id="TIGR00738">
    <property type="entry name" value="rrf2_super"/>
    <property type="match status" value="1"/>
</dbReference>
<evidence type="ECO:0000313" key="4">
    <source>
        <dbReference type="Proteomes" id="UP001163266"/>
    </source>
</evidence>
<protein>
    <submittedName>
        <fullName evidence="3">Rrf2 family transcriptional regulator</fullName>
    </submittedName>
</protein>
<name>A0ABY6MSP8_9BURK</name>
<dbReference type="InterPro" id="IPR036388">
    <property type="entry name" value="WH-like_DNA-bd_sf"/>
</dbReference>
<feature type="region of interest" description="Disordered" evidence="2">
    <location>
        <begin position="160"/>
        <end position="189"/>
    </location>
</feature>
<organism evidence="3 4">
    <name type="scientific">Caldimonas aquatica</name>
    <dbReference type="NCBI Taxonomy" id="376175"/>
    <lineage>
        <taxon>Bacteria</taxon>
        <taxon>Pseudomonadati</taxon>
        <taxon>Pseudomonadota</taxon>
        <taxon>Betaproteobacteria</taxon>
        <taxon>Burkholderiales</taxon>
        <taxon>Sphaerotilaceae</taxon>
        <taxon>Caldimonas</taxon>
    </lineage>
</organism>
<dbReference type="RefSeq" id="WP_264892803.1">
    <property type="nucleotide sequence ID" value="NZ_CP110257.1"/>
</dbReference>
<dbReference type="InterPro" id="IPR000944">
    <property type="entry name" value="Tscrpt_reg_Rrf2"/>
</dbReference>
<evidence type="ECO:0000313" key="3">
    <source>
        <dbReference type="EMBL" id="UZD55045.1"/>
    </source>
</evidence>
<dbReference type="PROSITE" id="PS51197">
    <property type="entry name" value="HTH_RRF2_2"/>
    <property type="match status" value="1"/>
</dbReference>